<dbReference type="InterPro" id="IPR043168">
    <property type="entry name" value="DegV_C"/>
</dbReference>
<proteinExistence type="predicted"/>
<keyword evidence="3" id="KW-1185">Reference proteome</keyword>
<comment type="caution">
    <text evidence="2">The sequence shown here is derived from an EMBL/GenBank/DDBJ whole genome shotgun (WGS) entry which is preliminary data.</text>
</comment>
<dbReference type="Pfam" id="PF02645">
    <property type="entry name" value="DegV"/>
    <property type="match status" value="1"/>
</dbReference>
<gene>
    <name evidence="2" type="ORF">E1I18_02505</name>
</gene>
<evidence type="ECO:0000313" key="3">
    <source>
        <dbReference type="Proteomes" id="UP000320801"/>
    </source>
</evidence>
<dbReference type="EMBL" id="SMDN01000008">
    <property type="protein sequence ID" value="TQC51431.1"/>
    <property type="molecule type" value="Genomic_DNA"/>
</dbReference>
<evidence type="ECO:0000313" key="2">
    <source>
        <dbReference type="EMBL" id="TQC51431.1"/>
    </source>
</evidence>
<protein>
    <submittedName>
        <fullName evidence="2">DegV family EDD domain-containing protein</fullName>
    </submittedName>
</protein>
<name>A0A507SJM6_9BACT</name>
<dbReference type="GO" id="GO:0008289">
    <property type="term" value="F:lipid binding"/>
    <property type="evidence" value="ECO:0007669"/>
    <property type="project" value="UniProtKB-KW"/>
</dbReference>
<sequence>MKKLGIIVDSFACMSKQEANEQGFYYVPLVTEIDGKEYQDGLDINREDVLNMMAKTENIKTSLPFMSSFEEVFSLACSENDFVLYIPISSKLSSTFSAANNFVHDFKNLYIYDNGLVGDQIIELAKYAKKHFEKYQNIDRLLEDIHQIDKQCLTFILPQNIKYLVKGGRVSSLKKLLLGVLSKVKLMPYIKYDLNGTSNGGLGRGPKGVAKQVISKFIHFTGVKDTKELQQKYKIFTIYGIDDEFNKTAIETFKQQGITFVNARLNSSVIGIHTGPEAHAYYIIPNLDIKEI</sequence>
<reference evidence="2 3" key="1">
    <citation type="submission" date="2019-03" db="EMBL/GenBank/DDBJ databases">
        <title>Characterization of a novel Mycoplasma cynos real-time PCR assay.</title>
        <authorList>
            <person name="Tallmadge R.L."/>
            <person name="Mitchell P.K."/>
            <person name="Goodman L."/>
        </authorList>
    </citation>
    <scope>NUCLEOTIDE SEQUENCE [LARGE SCALE GENOMIC DNA]</scope>
    <source>
        <strain evidence="2 3">1642</strain>
    </source>
</reference>
<keyword evidence="1" id="KW-0446">Lipid-binding</keyword>
<dbReference type="InterPro" id="IPR050270">
    <property type="entry name" value="DegV_domain_contain"/>
</dbReference>
<accession>A0A507SJM6</accession>
<dbReference type="AlphaFoldDB" id="A0A507SJM6"/>
<dbReference type="OrthoDB" id="384457at2"/>
<dbReference type="NCBIfam" id="TIGR00762">
    <property type="entry name" value="DegV"/>
    <property type="match status" value="1"/>
</dbReference>
<evidence type="ECO:0000256" key="1">
    <source>
        <dbReference type="ARBA" id="ARBA00023121"/>
    </source>
</evidence>
<dbReference type="Proteomes" id="UP000320801">
    <property type="component" value="Unassembled WGS sequence"/>
</dbReference>
<dbReference type="RefSeq" id="WP_141484025.1">
    <property type="nucleotide sequence ID" value="NZ_SMDN01000008.1"/>
</dbReference>
<dbReference type="SUPFAM" id="SSF82549">
    <property type="entry name" value="DAK1/DegV-like"/>
    <property type="match status" value="1"/>
</dbReference>
<dbReference type="Gene3D" id="3.40.50.10170">
    <property type="match status" value="1"/>
</dbReference>
<dbReference type="PANTHER" id="PTHR33434">
    <property type="entry name" value="DEGV DOMAIN-CONTAINING PROTEIN DR_1986-RELATED"/>
    <property type="match status" value="1"/>
</dbReference>
<organism evidence="2 3">
    <name type="scientific">Mycoplasmopsis mucosicanis</name>
    <dbReference type="NCBI Taxonomy" id="458208"/>
    <lineage>
        <taxon>Bacteria</taxon>
        <taxon>Bacillati</taxon>
        <taxon>Mycoplasmatota</taxon>
        <taxon>Mycoplasmoidales</taxon>
        <taxon>Metamycoplasmataceae</taxon>
        <taxon>Mycoplasmopsis</taxon>
    </lineage>
</organism>
<dbReference type="PANTHER" id="PTHR33434:SF2">
    <property type="entry name" value="FATTY ACID-BINDING PROTEIN TM_1468"/>
    <property type="match status" value="1"/>
</dbReference>
<dbReference type="PROSITE" id="PS51482">
    <property type="entry name" value="DEGV"/>
    <property type="match status" value="1"/>
</dbReference>
<dbReference type="InterPro" id="IPR003797">
    <property type="entry name" value="DegV"/>
</dbReference>
<dbReference type="Gene3D" id="3.30.1180.10">
    <property type="match status" value="1"/>
</dbReference>